<comment type="caution">
    <text evidence="1">The sequence shown here is derived from an EMBL/GenBank/DDBJ whole genome shotgun (WGS) entry which is preliminary data.</text>
</comment>
<gene>
    <name evidence="1" type="ORF">FB45DRAFT_942122</name>
</gene>
<proteinExistence type="predicted"/>
<dbReference type="EMBL" id="JARKIF010000034">
    <property type="protein sequence ID" value="KAJ7610949.1"/>
    <property type="molecule type" value="Genomic_DNA"/>
</dbReference>
<dbReference type="AlphaFoldDB" id="A0AAD7B5W4"/>
<accession>A0AAD7B5W4</accession>
<keyword evidence="2" id="KW-1185">Reference proteome</keyword>
<sequence>MTSPRFYWTSLNYVLSRIGLQSETIRARFHPRNSLEKQDFISFMKTTPLSIIFTELPSPAGDGRIIWGKVLEGQDKNEIFVNIKLADALRQRSIHAFTKHFWGSDFENRAGWGFEEAYLDFVLEAFCRREFADDPDKLWRIESLVARTERRKELSTEDIHRIVASVGKNTIWQVELDALPPLPSHITNDTYYRVRASDEGDMVEEEEEEPIDHSVWVVYDLRCRGR</sequence>
<evidence type="ECO:0000313" key="1">
    <source>
        <dbReference type="EMBL" id="KAJ7610949.1"/>
    </source>
</evidence>
<organism evidence="1 2">
    <name type="scientific">Roridomyces roridus</name>
    <dbReference type="NCBI Taxonomy" id="1738132"/>
    <lineage>
        <taxon>Eukaryota</taxon>
        <taxon>Fungi</taxon>
        <taxon>Dikarya</taxon>
        <taxon>Basidiomycota</taxon>
        <taxon>Agaricomycotina</taxon>
        <taxon>Agaricomycetes</taxon>
        <taxon>Agaricomycetidae</taxon>
        <taxon>Agaricales</taxon>
        <taxon>Marasmiineae</taxon>
        <taxon>Mycenaceae</taxon>
        <taxon>Roridomyces</taxon>
    </lineage>
</organism>
<protein>
    <submittedName>
        <fullName evidence="1">Uncharacterized protein</fullName>
    </submittedName>
</protein>
<evidence type="ECO:0000313" key="2">
    <source>
        <dbReference type="Proteomes" id="UP001221142"/>
    </source>
</evidence>
<name>A0AAD7B5W4_9AGAR</name>
<dbReference type="Proteomes" id="UP001221142">
    <property type="component" value="Unassembled WGS sequence"/>
</dbReference>
<reference evidence="1" key="1">
    <citation type="submission" date="2023-03" db="EMBL/GenBank/DDBJ databases">
        <title>Massive genome expansion in bonnet fungi (Mycena s.s.) driven by repeated elements and novel gene families across ecological guilds.</title>
        <authorList>
            <consortium name="Lawrence Berkeley National Laboratory"/>
            <person name="Harder C.B."/>
            <person name="Miyauchi S."/>
            <person name="Viragh M."/>
            <person name="Kuo A."/>
            <person name="Thoen E."/>
            <person name="Andreopoulos B."/>
            <person name="Lu D."/>
            <person name="Skrede I."/>
            <person name="Drula E."/>
            <person name="Henrissat B."/>
            <person name="Morin E."/>
            <person name="Kohler A."/>
            <person name="Barry K."/>
            <person name="LaButti K."/>
            <person name="Morin E."/>
            <person name="Salamov A."/>
            <person name="Lipzen A."/>
            <person name="Mereny Z."/>
            <person name="Hegedus B."/>
            <person name="Baldrian P."/>
            <person name="Stursova M."/>
            <person name="Weitz H."/>
            <person name="Taylor A."/>
            <person name="Grigoriev I.V."/>
            <person name="Nagy L.G."/>
            <person name="Martin F."/>
            <person name="Kauserud H."/>
        </authorList>
    </citation>
    <scope>NUCLEOTIDE SEQUENCE</scope>
    <source>
        <strain evidence="1">9284</strain>
    </source>
</reference>